<accession>A0AAN9RI36</accession>
<keyword evidence="3 5" id="KW-0804">Transcription</keyword>
<dbReference type="InterPro" id="IPR039605">
    <property type="entry name" value="AHL"/>
</dbReference>
<evidence type="ECO:0000259" key="6">
    <source>
        <dbReference type="PROSITE" id="PS51742"/>
    </source>
</evidence>
<evidence type="ECO:0000256" key="5">
    <source>
        <dbReference type="RuleBase" id="RU367031"/>
    </source>
</evidence>
<dbReference type="GO" id="GO:0003680">
    <property type="term" value="F:minor groove of adenine-thymine-rich DNA binding"/>
    <property type="evidence" value="ECO:0007669"/>
    <property type="project" value="UniProtKB-UniRule"/>
</dbReference>
<evidence type="ECO:0000313" key="7">
    <source>
        <dbReference type="EMBL" id="KAK7367173.1"/>
    </source>
</evidence>
<organism evidence="7 8">
    <name type="scientific">Phaseolus coccineus</name>
    <name type="common">Scarlet runner bean</name>
    <name type="synonym">Phaseolus multiflorus</name>
    <dbReference type="NCBI Taxonomy" id="3886"/>
    <lineage>
        <taxon>Eukaryota</taxon>
        <taxon>Viridiplantae</taxon>
        <taxon>Streptophyta</taxon>
        <taxon>Embryophyta</taxon>
        <taxon>Tracheophyta</taxon>
        <taxon>Spermatophyta</taxon>
        <taxon>Magnoliopsida</taxon>
        <taxon>eudicotyledons</taxon>
        <taxon>Gunneridae</taxon>
        <taxon>Pentapetalae</taxon>
        <taxon>rosids</taxon>
        <taxon>fabids</taxon>
        <taxon>Fabales</taxon>
        <taxon>Fabaceae</taxon>
        <taxon>Papilionoideae</taxon>
        <taxon>50 kb inversion clade</taxon>
        <taxon>NPAAA clade</taxon>
        <taxon>indigoferoid/millettioid clade</taxon>
        <taxon>Phaseoleae</taxon>
        <taxon>Phaseolus</taxon>
    </lineage>
</organism>
<comment type="subcellular location">
    <subcellularLocation>
        <location evidence="5">Nucleus</location>
    </subcellularLocation>
</comment>
<dbReference type="Gene3D" id="3.30.1330.80">
    <property type="entry name" value="Hypothetical protein, similar to alpha- acetolactate decarboxylase, domain 2"/>
    <property type="match status" value="1"/>
</dbReference>
<dbReference type="PROSITE" id="PS51742">
    <property type="entry name" value="PPC"/>
    <property type="match status" value="1"/>
</dbReference>
<dbReference type="PANTHER" id="PTHR31500">
    <property type="entry name" value="AT-HOOK MOTIF NUCLEAR-LOCALIZED PROTEIN 9"/>
    <property type="match status" value="1"/>
</dbReference>
<evidence type="ECO:0000313" key="8">
    <source>
        <dbReference type="Proteomes" id="UP001374584"/>
    </source>
</evidence>
<protein>
    <recommendedName>
        <fullName evidence="5">AT-hook motif nuclear-localized protein</fullName>
    </recommendedName>
</protein>
<comment type="caution">
    <text evidence="7">The sequence shown here is derived from an EMBL/GenBank/DDBJ whole genome shotgun (WGS) entry which is preliminary data.</text>
</comment>
<keyword evidence="2 5" id="KW-0238">DNA-binding</keyword>
<reference evidence="7 8" key="1">
    <citation type="submission" date="2024-01" db="EMBL/GenBank/DDBJ databases">
        <title>The genomes of 5 underutilized Papilionoideae crops provide insights into root nodulation and disease resistanc.</title>
        <authorList>
            <person name="Jiang F."/>
        </authorList>
    </citation>
    <scope>NUCLEOTIDE SEQUENCE [LARGE SCALE GENOMIC DNA]</scope>
    <source>
        <strain evidence="7">JINMINGXINNONG_FW02</strain>
        <tissue evidence="7">Leaves</tissue>
    </source>
</reference>
<dbReference type="InterPro" id="IPR005175">
    <property type="entry name" value="PPC_dom"/>
</dbReference>
<dbReference type="Pfam" id="PF03479">
    <property type="entry name" value="PCC"/>
    <property type="match status" value="1"/>
</dbReference>
<dbReference type="Proteomes" id="UP001374584">
    <property type="component" value="Unassembled WGS sequence"/>
</dbReference>
<dbReference type="PANTHER" id="PTHR31500:SF96">
    <property type="entry name" value="AT-HOOK MOTIF NUCLEAR-LOCALIZED PROTEIN 7"/>
    <property type="match status" value="1"/>
</dbReference>
<gene>
    <name evidence="7" type="ORF">VNO80_09182</name>
</gene>
<dbReference type="EMBL" id="JAYMYR010000004">
    <property type="protein sequence ID" value="KAK7367173.1"/>
    <property type="molecule type" value="Genomic_DNA"/>
</dbReference>
<comment type="function">
    <text evidence="5">Transcription factor that specifically binds AT-rich DNA sequences related to the nuclear matrix attachment regions (MARs).</text>
</comment>
<evidence type="ECO:0000256" key="4">
    <source>
        <dbReference type="ARBA" id="ARBA00023242"/>
    </source>
</evidence>
<keyword evidence="1 5" id="KW-0805">Transcription regulation</keyword>
<keyword evidence="4 5" id="KW-0539">Nucleus</keyword>
<evidence type="ECO:0000256" key="2">
    <source>
        <dbReference type="ARBA" id="ARBA00023125"/>
    </source>
</evidence>
<comment type="domain">
    <text evidence="5">The PPC domain mediates interactions between AHL proteins.</text>
</comment>
<dbReference type="AlphaFoldDB" id="A0AAN9RI36"/>
<dbReference type="GO" id="GO:0005634">
    <property type="term" value="C:nucleus"/>
    <property type="evidence" value="ECO:0007669"/>
    <property type="project" value="UniProtKB-SubCell"/>
</dbReference>
<evidence type="ECO:0000256" key="3">
    <source>
        <dbReference type="ARBA" id="ARBA00023163"/>
    </source>
</evidence>
<evidence type="ECO:0000256" key="1">
    <source>
        <dbReference type="ARBA" id="ARBA00023015"/>
    </source>
</evidence>
<dbReference type="CDD" id="cd11378">
    <property type="entry name" value="DUF296"/>
    <property type="match status" value="1"/>
</dbReference>
<dbReference type="SUPFAM" id="SSF117856">
    <property type="entry name" value="AF0104/ALDC/Ptd012-like"/>
    <property type="match status" value="1"/>
</dbReference>
<name>A0AAN9RI36_PHACN</name>
<feature type="domain" description="PPC" evidence="6">
    <location>
        <begin position="43"/>
        <end position="183"/>
    </location>
</feature>
<keyword evidence="8" id="KW-1185">Reference proteome</keyword>
<sequence>MAQPSGEVFPPLTSTAAASNSRIPAAMEMIDDILPQPLEQGLKNSFLATVVEVDSSEDILEELLPYAAEDEIFILAAIGKVSYIELANPHKDPVPNTVLRGNFEISSIEGNIVWPKHHEKNKKSEVSVLVVGNDGRIRGGPVRTLIAKSPIKVMISTMNKNVIQNMACKEYEKENEISLFQFQDQAKRMEEVMDQIYKATLKELNQTN</sequence>
<proteinExistence type="predicted"/>